<reference evidence="7 8" key="1">
    <citation type="journal article" date="2017" name="ISME J.">
        <title>Grape pomace compost harbors organohalide-respiring Dehalogenimonas species with novel reductive dehalogenase genes.</title>
        <authorList>
            <person name="Yang Y."/>
            <person name="Higgins S.A."/>
            <person name="Yan J."/>
            <person name="Simsir B."/>
            <person name="Chourey K."/>
            <person name="Iyer R."/>
            <person name="Hettich R.L."/>
            <person name="Baldwin B."/>
            <person name="Ogles D.M."/>
            <person name="Loffler F.E."/>
        </authorList>
    </citation>
    <scope>NUCLEOTIDE SEQUENCE [LARGE SCALE GENOMIC DNA]</scope>
    <source>
        <strain evidence="7 8">GP</strain>
    </source>
</reference>
<evidence type="ECO:0000256" key="3">
    <source>
        <dbReference type="ARBA" id="ARBA00022989"/>
    </source>
</evidence>
<accession>A0A2P5P808</accession>
<evidence type="ECO:0000256" key="4">
    <source>
        <dbReference type="ARBA" id="ARBA00023136"/>
    </source>
</evidence>
<evidence type="ECO:0000256" key="5">
    <source>
        <dbReference type="RuleBase" id="RU361157"/>
    </source>
</evidence>
<evidence type="ECO:0000256" key="1">
    <source>
        <dbReference type="ARBA" id="ARBA00004141"/>
    </source>
</evidence>
<dbReference type="PANTHER" id="PTHR43229">
    <property type="entry name" value="NODULATION PROTEIN J"/>
    <property type="match status" value="1"/>
</dbReference>
<feature type="transmembrane region" description="Helical" evidence="5">
    <location>
        <begin position="137"/>
        <end position="163"/>
    </location>
</feature>
<keyword evidence="4 5" id="KW-0472">Membrane</keyword>
<feature type="transmembrane region" description="Helical" evidence="5">
    <location>
        <begin position="57"/>
        <end position="80"/>
    </location>
</feature>
<dbReference type="InterPro" id="IPR013525">
    <property type="entry name" value="ABC2_TM"/>
</dbReference>
<keyword evidence="5" id="KW-1003">Cell membrane</keyword>
<evidence type="ECO:0000313" key="8">
    <source>
        <dbReference type="Proteomes" id="UP000235653"/>
    </source>
</evidence>
<feature type="domain" description="ABC transmembrane type-2" evidence="6">
    <location>
        <begin position="25"/>
        <end position="251"/>
    </location>
</feature>
<protein>
    <recommendedName>
        <fullName evidence="5">Transport permease protein</fullName>
    </recommendedName>
</protein>
<keyword evidence="3 5" id="KW-1133">Transmembrane helix</keyword>
<dbReference type="OrthoDB" id="9778589at2"/>
<feature type="transmembrane region" description="Helical" evidence="5">
    <location>
        <begin position="170"/>
        <end position="191"/>
    </location>
</feature>
<name>A0A2P5P808_9CHLR</name>
<dbReference type="EMBL" id="JQAN02000008">
    <property type="protein sequence ID" value="PPD58419.1"/>
    <property type="molecule type" value="Genomic_DNA"/>
</dbReference>
<feature type="transmembrane region" description="Helical" evidence="5">
    <location>
        <begin position="226"/>
        <end position="248"/>
    </location>
</feature>
<keyword evidence="5" id="KW-0813">Transport</keyword>
<comment type="subcellular location">
    <subcellularLocation>
        <location evidence="5">Cell membrane</location>
        <topology evidence="5">Multi-pass membrane protein</topology>
    </subcellularLocation>
    <subcellularLocation>
        <location evidence="1">Membrane</location>
        <topology evidence="1">Multi-pass membrane protein</topology>
    </subcellularLocation>
</comment>
<dbReference type="PRINTS" id="PR00164">
    <property type="entry name" value="ABC2TRNSPORT"/>
</dbReference>
<comment type="caution">
    <text evidence="7">The sequence shown here is derived from an EMBL/GenBank/DDBJ whole genome shotgun (WGS) entry which is preliminary data.</text>
</comment>
<dbReference type="PIRSF" id="PIRSF006648">
    <property type="entry name" value="DrrB"/>
    <property type="match status" value="1"/>
</dbReference>
<keyword evidence="2 5" id="KW-0812">Transmembrane</keyword>
<dbReference type="Pfam" id="PF01061">
    <property type="entry name" value="ABC2_membrane"/>
    <property type="match status" value="1"/>
</dbReference>
<dbReference type="PANTHER" id="PTHR43229:SF2">
    <property type="entry name" value="NODULATION PROTEIN J"/>
    <property type="match status" value="1"/>
</dbReference>
<dbReference type="AlphaFoldDB" id="A0A2P5P808"/>
<sequence>MQLPSLRAIHMWQRNRDVFVRLWWSLAPAFMIEPILLLLAIGLGFGAYIGVIQGEEYINYIVPGILASYAMTTATFEATYGAYFRMEYRRTYDAILATPLNIEDIVTGEILWGATRSVITATIIVVVSLFFGLLNSWWALLIPVAAGLVGFLFSCLAIIFVSVASSVYSFNYYFTLFIAPMTFFSGAFFPLDNLPSAVSRVSPFLPLTHSVRLMRSLVTGEFSSSAIFSLIVIIAATAVFFLAAAAVMRRRVLE</sequence>
<feature type="transmembrane region" description="Helical" evidence="5">
    <location>
        <begin position="21"/>
        <end position="51"/>
    </location>
</feature>
<dbReference type="InterPro" id="IPR000412">
    <property type="entry name" value="ABC_2_transport"/>
</dbReference>
<organism evidence="7 8">
    <name type="scientific">Dehalogenimonas etheniformans</name>
    <dbReference type="NCBI Taxonomy" id="1536648"/>
    <lineage>
        <taxon>Bacteria</taxon>
        <taxon>Bacillati</taxon>
        <taxon>Chloroflexota</taxon>
        <taxon>Dehalococcoidia</taxon>
        <taxon>Dehalococcoidales</taxon>
        <taxon>Dehalococcoidaceae</taxon>
        <taxon>Dehalogenimonas</taxon>
    </lineage>
</organism>
<proteinExistence type="inferred from homology"/>
<dbReference type="Proteomes" id="UP000235653">
    <property type="component" value="Unassembled WGS sequence"/>
</dbReference>
<evidence type="ECO:0000256" key="2">
    <source>
        <dbReference type="ARBA" id="ARBA00022692"/>
    </source>
</evidence>
<keyword evidence="8" id="KW-1185">Reference proteome</keyword>
<dbReference type="GO" id="GO:0043190">
    <property type="term" value="C:ATP-binding cassette (ABC) transporter complex"/>
    <property type="evidence" value="ECO:0007669"/>
    <property type="project" value="InterPro"/>
</dbReference>
<gene>
    <name evidence="7" type="ORF">JP09_004380</name>
</gene>
<evidence type="ECO:0000259" key="6">
    <source>
        <dbReference type="PROSITE" id="PS51012"/>
    </source>
</evidence>
<evidence type="ECO:0000313" key="7">
    <source>
        <dbReference type="EMBL" id="PPD58419.1"/>
    </source>
</evidence>
<dbReference type="PROSITE" id="PS51012">
    <property type="entry name" value="ABC_TM2"/>
    <property type="match status" value="1"/>
</dbReference>
<comment type="similarity">
    <text evidence="5">Belongs to the ABC-2 integral membrane protein family.</text>
</comment>
<dbReference type="InterPro" id="IPR047817">
    <property type="entry name" value="ABC2_TM_bact-type"/>
</dbReference>
<dbReference type="GO" id="GO:0140359">
    <property type="term" value="F:ABC-type transporter activity"/>
    <property type="evidence" value="ECO:0007669"/>
    <property type="project" value="InterPro"/>
</dbReference>
<feature type="transmembrane region" description="Helical" evidence="5">
    <location>
        <begin position="110"/>
        <end position="131"/>
    </location>
</feature>
<dbReference type="InterPro" id="IPR051784">
    <property type="entry name" value="Nod_factor_ABC_transporter"/>
</dbReference>